<dbReference type="InterPro" id="IPR001482">
    <property type="entry name" value="T2SS/T4SS_dom"/>
</dbReference>
<protein>
    <recommendedName>
        <fullName evidence="2">Bacterial type II secretion system protein E domain-containing protein</fullName>
    </recommendedName>
</protein>
<dbReference type="AlphaFoldDB" id="A0A3M3G4G2"/>
<feature type="domain" description="Bacterial type II secretion system protein E" evidence="2">
    <location>
        <begin position="169"/>
        <end position="307"/>
    </location>
</feature>
<dbReference type="RefSeq" id="WP_122393576.1">
    <property type="nucleotide sequence ID" value="NZ_RBON01000149.1"/>
</dbReference>
<dbReference type="Gene3D" id="3.30.450.90">
    <property type="match status" value="1"/>
</dbReference>
<dbReference type="Pfam" id="PF00437">
    <property type="entry name" value="T2SSE"/>
    <property type="match status" value="1"/>
</dbReference>
<comment type="similarity">
    <text evidence="1">Belongs to the GSP E family.</text>
</comment>
<dbReference type="InterPro" id="IPR027417">
    <property type="entry name" value="P-loop_NTPase"/>
</dbReference>
<gene>
    <name evidence="3" type="ORF">ALQ73_200272</name>
</gene>
<dbReference type="InterPro" id="IPR050921">
    <property type="entry name" value="T4SS_GSP_E_ATPase"/>
</dbReference>
<evidence type="ECO:0000256" key="1">
    <source>
        <dbReference type="ARBA" id="ARBA00006611"/>
    </source>
</evidence>
<dbReference type="SUPFAM" id="SSF52540">
    <property type="entry name" value="P-loop containing nucleoside triphosphate hydrolases"/>
    <property type="match status" value="1"/>
</dbReference>
<dbReference type="PANTHER" id="PTHR30486">
    <property type="entry name" value="TWITCHING MOTILITY PROTEIN PILT"/>
    <property type="match status" value="1"/>
</dbReference>
<name>A0A3M3G4G2_PSESG</name>
<comment type="caution">
    <text evidence="3">The sequence shown here is derived from an EMBL/GenBank/DDBJ whole genome shotgun (WGS) entry which is preliminary data.</text>
</comment>
<dbReference type="PANTHER" id="PTHR30486:SF6">
    <property type="entry name" value="TYPE IV PILUS RETRACTATION ATPASE PILT"/>
    <property type="match status" value="1"/>
</dbReference>
<dbReference type="GO" id="GO:0016887">
    <property type="term" value="F:ATP hydrolysis activity"/>
    <property type="evidence" value="ECO:0007669"/>
    <property type="project" value="InterPro"/>
</dbReference>
<accession>A0A3M3G4G2</accession>
<dbReference type="EMBL" id="RBON01000149">
    <property type="protein sequence ID" value="RMM69127.1"/>
    <property type="molecule type" value="Genomic_DNA"/>
</dbReference>
<dbReference type="CDD" id="cd01130">
    <property type="entry name" value="VirB11-like_ATPase"/>
    <property type="match status" value="1"/>
</dbReference>
<evidence type="ECO:0000313" key="3">
    <source>
        <dbReference type="EMBL" id="RMM69127.1"/>
    </source>
</evidence>
<dbReference type="Proteomes" id="UP000276829">
    <property type="component" value="Unassembled WGS sequence"/>
</dbReference>
<organism evidence="3 4">
    <name type="scientific">Pseudomonas savastanoi pv. glycinea</name>
    <name type="common">Pseudomonas syringae pv. glycinea</name>
    <dbReference type="NCBI Taxonomy" id="318"/>
    <lineage>
        <taxon>Bacteria</taxon>
        <taxon>Pseudomonadati</taxon>
        <taxon>Pseudomonadota</taxon>
        <taxon>Gammaproteobacteria</taxon>
        <taxon>Pseudomonadales</taxon>
        <taxon>Pseudomonadaceae</taxon>
        <taxon>Pseudomonas</taxon>
    </lineage>
</organism>
<evidence type="ECO:0000313" key="4">
    <source>
        <dbReference type="Proteomes" id="UP000276829"/>
    </source>
</evidence>
<reference evidence="3 4" key="1">
    <citation type="submission" date="2018-08" db="EMBL/GenBank/DDBJ databases">
        <title>Recombination of ecologically and evolutionarily significant loci maintains genetic cohesion in the Pseudomonas syringae species complex.</title>
        <authorList>
            <person name="Dillon M."/>
            <person name="Thakur S."/>
            <person name="Almeida R.N.D."/>
            <person name="Weir B.S."/>
            <person name="Guttman D.S."/>
        </authorList>
    </citation>
    <scope>NUCLEOTIDE SEQUENCE [LARGE SCALE GENOMIC DNA]</scope>
    <source>
        <strain evidence="3 4">ICMP 4324</strain>
    </source>
</reference>
<dbReference type="Gene3D" id="3.40.50.300">
    <property type="entry name" value="P-loop containing nucleotide triphosphate hydrolases"/>
    <property type="match status" value="1"/>
</dbReference>
<sequence length="358" mass="40180">MNVDTESPEAVPERDLHTVELHLELLNDYLDSDLNEVCINKPGTLFTYGAGKWTEIPMPEITFEWCNELAKLIANYSGQSPDDALSADMPGGHRIEIALPPVALYPSITIRIPKRGEPLTLEQILEFGSFEKTRWLMQTRGITADERIELQDELTDADIELLELFHARDAFNFLVTAVEYRCNIFLSGRTGSGKTALLNALGAKIPLDERPITCEDTRESRLPHRNQVNLIYRKDPSAPEKYRAKGVLASTLRQFPSRVLLAEIRGDEAYFFFSNVANSGQPGSLATLHASSAKMAIRRMSNLIQASPEGSRLPLDVIIRDLYALVNVVIQTDIDKVTGKPYVREIYFDPAYALRAAW</sequence>
<evidence type="ECO:0000259" key="2">
    <source>
        <dbReference type="Pfam" id="PF00437"/>
    </source>
</evidence>
<proteinExistence type="inferred from homology"/>